<accession>X0SWF8</accession>
<dbReference type="InterPro" id="IPR036412">
    <property type="entry name" value="HAD-like_sf"/>
</dbReference>
<dbReference type="SUPFAM" id="SSF56784">
    <property type="entry name" value="HAD-like"/>
    <property type="match status" value="1"/>
</dbReference>
<dbReference type="EMBL" id="BARS01003271">
    <property type="protein sequence ID" value="GAF80267.1"/>
    <property type="molecule type" value="Genomic_DNA"/>
</dbReference>
<sequence length="97" mass="10600">MQQVRRILTGAMGGEEISRGGKCGPGFYRALLQRAEATPESTVMVGDDLEADLAFAREAGISQVIIIDRTQDEDWKVFEDGARFVNSLEFALDAFSG</sequence>
<dbReference type="Pfam" id="PF13242">
    <property type="entry name" value="Hydrolase_like"/>
    <property type="match status" value="1"/>
</dbReference>
<evidence type="ECO:0000313" key="1">
    <source>
        <dbReference type="EMBL" id="GAF80267.1"/>
    </source>
</evidence>
<reference evidence="1" key="1">
    <citation type="journal article" date="2014" name="Front. Microbiol.">
        <title>High frequency of phylogenetically diverse reductive dehalogenase-homologous genes in deep subseafloor sedimentary metagenomes.</title>
        <authorList>
            <person name="Kawai M."/>
            <person name="Futagami T."/>
            <person name="Toyoda A."/>
            <person name="Takaki Y."/>
            <person name="Nishi S."/>
            <person name="Hori S."/>
            <person name="Arai W."/>
            <person name="Tsubouchi T."/>
            <person name="Morono Y."/>
            <person name="Uchiyama I."/>
            <person name="Ito T."/>
            <person name="Fujiyama A."/>
            <person name="Inagaki F."/>
            <person name="Takami H."/>
        </authorList>
    </citation>
    <scope>NUCLEOTIDE SEQUENCE</scope>
    <source>
        <strain evidence="1">Expedition CK06-06</strain>
    </source>
</reference>
<dbReference type="Gene3D" id="3.40.50.1000">
    <property type="entry name" value="HAD superfamily/HAD-like"/>
    <property type="match status" value="1"/>
</dbReference>
<dbReference type="AlphaFoldDB" id="X0SWF8"/>
<name>X0SWF8_9ZZZZ</name>
<gene>
    <name evidence="1" type="ORF">S01H1_06323</name>
</gene>
<comment type="caution">
    <text evidence="1">The sequence shown here is derived from an EMBL/GenBank/DDBJ whole genome shotgun (WGS) entry which is preliminary data.</text>
</comment>
<dbReference type="InterPro" id="IPR023214">
    <property type="entry name" value="HAD_sf"/>
</dbReference>
<protein>
    <submittedName>
        <fullName evidence="1">Uncharacterized protein</fullName>
    </submittedName>
</protein>
<organism evidence="1">
    <name type="scientific">marine sediment metagenome</name>
    <dbReference type="NCBI Taxonomy" id="412755"/>
    <lineage>
        <taxon>unclassified sequences</taxon>
        <taxon>metagenomes</taxon>
        <taxon>ecological metagenomes</taxon>
    </lineage>
</organism>
<proteinExistence type="predicted"/>